<evidence type="ECO:0000256" key="2">
    <source>
        <dbReference type="ARBA" id="ARBA00022448"/>
    </source>
</evidence>
<dbReference type="InterPro" id="IPR006059">
    <property type="entry name" value="SBP"/>
</dbReference>
<evidence type="ECO:0000256" key="3">
    <source>
        <dbReference type="ARBA" id="ARBA00022729"/>
    </source>
</evidence>
<dbReference type="Gene3D" id="3.40.190.10">
    <property type="entry name" value="Periplasmic binding protein-like II"/>
    <property type="match status" value="2"/>
</dbReference>
<evidence type="ECO:0000313" key="5">
    <source>
        <dbReference type="EMBL" id="MCC2119501.1"/>
    </source>
</evidence>
<comment type="caution">
    <text evidence="5">The sequence shown here is derived from an EMBL/GenBank/DDBJ whole genome shotgun (WGS) entry which is preliminary data.</text>
</comment>
<dbReference type="Proteomes" id="UP001197795">
    <property type="component" value="Unassembled WGS sequence"/>
</dbReference>
<keyword evidence="6" id="KW-1185">Reference proteome</keyword>
<evidence type="ECO:0000313" key="6">
    <source>
        <dbReference type="Proteomes" id="UP001197795"/>
    </source>
</evidence>
<dbReference type="GO" id="GO:0015768">
    <property type="term" value="P:maltose transport"/>
    <property type="evidence" value="ECO:0007669"/>
    <property type="project" value="TreeGrafter"/>
</dbReference>
<dbReference type="PANTHER" id="PTHR30061:SF50">
    <property type="entry name" value="MALTOSE_MALTODEXTRIN-BINDING PERIPLASMIC PROTEIN"/>
    <property type="match status" value="1"/>
</dbReference>
<feature type="chain" id="PRO_5042147032" evidence="4">
    <location>
        <begin position="20"/>
        <end position="447"/>
    </location>
</feature>
<dbReference type="PANTHER" id="PTHR30061">
    <property type="entry name" value="MALTOSE-BINDING PERIPLASMIC PROTEIN"/>
    <property type="match status" value="1"/>
</dbReference>
<dbReference type="GO" id="GO:0055052">
    <property type="term" value="C:ATP-binding cassette (ABC) transporter complex, substrate-binding subunit-containing"/>
    <property type="evidence" value="ECO:0007669"/>
    <property type="project" value="TreeGrafter"/>
</dbReference>
<keyword evidence="3 4" id="KW-0732">Signal</keyword>
<comment type="similarity">
    <text evidence="1">Belongs to the bacterial solute-binding protein 1 family.</text>
</comment>
<gene>
    <name evidence="5" type="ORF">LKD75_07795</name>
</gene>
<dbReference type="RefSeq" id="WP_227733148.1">
    <property type="nucleotide sequence ID" value="NZ_JAJEPV010000015.1"/>
</dbReference>
<dbReference type="PROSITE" id="PS51257">
    <property type="entry name" value="PROKAR_LIPOPROTEIN"/>
    <property type="match status" value="1"/>
</dbReference>
<dbReference type="GO" id="GO:1901982">
    <property type="term" value="F:maltose binding"/>
    <property type="evidence" value="ECO:0007669"/>
    <property type="project" value="TreeGrafter"/>
</dbReference>
<evidence type="ECO:0000256" key="1">
    <source>
        <dbReference type="ARBA" id="ARBA00008520"/>
    </source>
</evidence>
<proteinExistence type="inferred from homology"/>
<dbReference type="EMBL" id="JAJEPV010000015">
    <property type="protein sequence ID" value="MCC2119501.1"/>
    <property type="molecule type" value="Genomic_DNA"/>
</dbReference>
<dbReference type="AlphaFoldDB" id="A0AAE2ZXV8"/>
<name>A0AAE2ZXV8_9FIRM</name>
<dbReference type="GO" id="GO:0042956">
    <property type="term" value="P:maltodextrin transmembrane transport"/>
    <property type="evidence" value="ECO:0007669"/>
    <property type="project" value="TreeGrafter"/>
</dbReference>
<evidence type="ECO:0000256" key="4">
    <source>
        <dbReference type="SAM" id="SignalP"/>
    </source>
</evidence>
<protein>
    <submittedName>
        <fullName evidence="5">Extracellular solute-binding protein</fullName>
    </submittedName>
</protein>
<reference evidence="5 6" key="1">
    <citation type="submission" date="2021-10" db="EMBL/GenBank/DDBJ databases">
        <title>Anaerobic single-cell dispensing facilitates the cultivation of human gut bacteria.</title>
        <authorList>
            <person name="Afrizal A."/>
        </authorList>
    </citation>
    <scope>NUCLEOTIDE SEQUENCE [LARGE SCALE GENOMIC DNA]</scope>
    <source>
        <strain evidence="5 6">CLA-AA-H273</strain>
    </source>
</reference>
<sequence length="447" mass="46433">MKKLVALAMSLTMAFSLVACGNSDASANAGTDTTATSAAATTTEAAQQTAPAEKQDVTLRMWGAEEDQPMLQGMIDSFKEHYADYANFDIQLGTESESTAKDTVLTDIEAAADVYSFASDQLIDLVNAGALQSVDDMDAALEAYAGKSVADVKSANAPGSVDAATKDGTLYAFPMSADNGYFLYYNSELVTPEDAQSWDTLLAAAEKAGKKVGMTFASGWYNASFFYGAGFTTALNDDGSTAMDWNGTSADGVTGVQVVQAMLGIAGNSAFLPIADGDVSNQIASGELCAVVSGTWDAAAAQTAFGEGYAATKLPTYTCGDKQIQQGSVAGFKLVGVNKYSANAGWATLLADWITNEDNQAIRFAEREIGPSNINVAGSEEVSSNTAIAALSEQSAYGVVQIVGGKYWDPSKTFGEKVAQGQLKADDEAGIQAALDELVEGVSVPAE</sequence>
<organism evidence="5 6">
    <name type="scientific">Waltera acetigignens</name>
    <dbReference type="NCBI Taxonomy" id="2981769"/>
    <lineage>
        <taxon>Bacteria</taxon>
        <taxon>Bacillati</taxon>
        <taxon>Bacillota</taxon>
        <taxon>Clostridia</taxon>
        <taxon>Lachnospirales</taxon>
        <taxon>Lachnospiraceae</taxon>
        <taxon>Waltera</taxon>
    </lineage>
</organism>
<feature type="signal peptide" evidence="4">
    <location>
        <begin position="1"/>
        <end position="19"/>
    </location>
</feature>
<accession>A0AAE2ZXV8</accession>
<dbReference type="Pfam" id="PF13416">
    <property type="entry name" value="SBP_bac_8"/>
    <property type="match status" value="1"/>
</dbReference>
<dbReference type="SUPFAM" id="SSF53850">
    <property type="entry name" value="Periplasmic binding protein-like II"/>
    <property type="match status" value="1"/>
</dbReference>
<keyword evidence="2" id="KW-0813">Transport</keyword>